<dbReference type="GO" id="GO:0003954">
    <property type="term" value="F:NADH dehydrogenase activity"/>
    <property type="evidence" value="ECO:0007669"/>
    <property type="project" value="TreeGrafter"/>
</dbReference>
<dbReference type="InterPro" id="IPR006655">
    <property type="entry name" value="Mopterin_OxRdtase_prok_CS"/>
</dbReference>
<evidence type="ECO:0000259" key="9">
    <source>
        <dbReference type="PROSITE" id="PS51669"/>
    </source>
</evidence>
<dbReference type="PROSITE" id="PS00490">
    <property type="entry name" value="MOLYBDOPTERIN_PROK_2"/>
    <property type="match status" value="1"/>
</dbReference>
<dbReference type="GO" id="GO:0016020">
    <property type="term" value="C:membrane"/>
    <property type="evidence" value="ECO:0007669"/>
    <property type="project" value="TreeGrafter"/>
</dbReference>
<proteinExistence type="predicted"/>
<dbReference type="Pfam" id="PF01568">
    <property type="entry name" value="Molydop_binding"/>
    <property type="match status" value="1"/>
</dbReference>
<dbReference type="Proteomes" id="UP000034749">
    <property type="component" value="Unassembled WGS sequence"/>
</dbReference>
<dbReference type="PANTHER" id="PTHR43105:SF14">
    <property type="entry name" value="FORMATE DEHYDROGENASE H"/>
    <property type="match status" value="1"/>
</dbReference>
<name>A0A0G0TPA8_9BACT</name>
<dbReference type="PROSITE" id="PS51669">
    <property type="entry name" value="4FE4S_MOW_BIS_MGD"/>
    <property type="match status" value="1"/>
</dbReference>
<dbReference type="InterPro" id="IPR041925">
    <property type="entry name" value="CT_Formate-Dh_H"/>
</dbReference>
<dbReference type="InterPro" id="IPR006657">
    <property type="entry name" value="MoPterin_dinucl-bd_dom"/>
</dbReference>
<reference evidence="10 11" key="1">
    <citation type="journal article" date="2015" name="Nature">
        <title>rRNA introns, odd ribosomes, and small enigmatic genomes across a large radiation of phyla.</title>
        <authorList>
            <person name="Brown C.T."/>
            <person name="Hug L.A."/>
            <person name="Thomas B.C."/>
            <person name="Sharon I."/>
            <person name="Castelle C.J."/>
            <person name="Singh A."/>
            <person name="Wilkins M.J."/>
            <person name="Williams K.H."/>
            <person name="Banfield J.F."/>
        </authorList>
    </citation>
    <scope>NUCLEOTIDE SEQUENCE [LARGE SCALE GENOMIC DNA]</scope>
</reference>
<sequence>MPKVLTTCVYCGCGCGLYLDIEKDKVVGVTPSFNHPVSRGRLCVKGFNVHEFIHSDKRLKKPLIKKNGKFVETSWDNALSIVAKRLKEIKKKHGADSIACLSSAKCTNEENYIMQKFARAAIGTNNVDHCARLCHSSTVAGLAMAFGSGAMTNSIDEIENADVILITGSNTSEQHPLIATRVINAVKKGAKLIIIDPRKLFLSNIAHLSLQQRPGTDVAWINGLMHVIIEEALEDKNFIKERTEDYEKLKKTVKRYTPEKVSKITGIEESKIIEVARLYGKADKASIIFSMGITQHTTGTDNVLSLANLAMLTGNVGKESTGVNPLRGQNNVQGACDVGALYDVYSGYQKVADESSRDKFSKAWNVKLPDKQGLSVVEIFNNAWKGKVNAIYVMGENPIISDPDANHVAEALKKVDFLVVQDIFLSETAELADVVLPSASFAEKDGTYTNTERRVQLVKKAIDPVGQSRSDWEIICDVASRMGYKMGYKNSAEIMDEIASLTPIYAGIGHERLTNWGLQWPVKDKKHNGTKFLHKDNFTRGKGKFHAVEFKEPNELPNKKYPYILTTGRILEQWHTRTMTGKSATLDREEPFGYVEISPEDAKALEIKNGWKIKVSSRRGSIEPIARVTDSAKPGVIFIPFHYKEAAANKLTNPALDPIAKIPEYKVCAVRIDKI</sequence>
<evidence type="ECO:0000256" key="1">
    <source>
        <dbReference type="ARBA" id="ARBA00001942"/>
    </source>
</evidence>
<dbReference type="FunFam" id="2.40.40.20:FF:000005">
    <property type="entry name" value="Periplasmic nitrate reductase"/>
    <property type="match status" value="1"/>
</dbReference>
<dbReference type="InterPro" id="IPR050123">
    <property type="entry name" value="Prok_molybdopt-oxidoreductase"/>
</dbReference>
<organism evidence="10 11">
    <name type="scientific">Candidatus Nomurabacteria bacterium GW2011_GWA2_40_9</name>
    <dbReference type="NCBI Taxonomy" id="1618734"/>
    <lineage>
        <taxon>Bacteria</taxon>
        <taxon>Candidatus Nomuraibacteriota</taxon>
    </lineage>
</organism>
<keyword evidence="8" id="KW-0411">Iron-sulfur</keyword>
<dbReference type="NCBIfam" id="TIGR01591">
    <property type="entry name" value="Fdh-alpha"/>
    <property type="match status" value="1"/>
</dbReference>
<protein>
    <submittedName>
        <fullName evidence="10">Formate dehydrogenase, alpha subunit</fullName>
    </submittedName>
</protein>
<dbReference type="GO" id="GO:0015942">
    <property type="term" value="P:formate metabolic process"/>
    <property type="evidence" value="ECO:0007669"/>
    <property type="project" value="InterPro"/>
</dbReference>
<dbReference type="EMBL" id="LBZW01000024">
    <property type="protein sequence ID" value="KKR78823.1"/>
    <property type="molecule type" value="Genomic_DNA"/>
</dbReference>
<dbReference type="AlphaFoldDB" id="A0A0G0TPA8"/>
<dbReference type="PATRIC" id="fig|1618734.3.peg.536"/>
<dbReference type="SMART" id="SM00926">
    <property type="entry name" value="Molybdop_Fe4S4"/>
    <property type="match status" value="1"/>
</dbReference>
<evidence type="ECO:0000256" key="6">
    <source>
        <dbReference type="ARBA" id="ARBA00023002"/>
    </source>
</evidence>
<dbReference type="InterPro" id="IPR006656">
    <property type="entry name" value="Mopterin_OxRdtase"/>
</dbReference>
<dbReference type="Gene3D" id="3.40.228.10">
    <property type="entry name" value="Dimethylsulfoxide Reductase, domain 2"/>
    <property type="match status" value="1"/>
</dbReference>
<comment type="cofactor">
    <cofactor evidence="2">
        <name>[4Fe-4S] cluster</name>
        <dbReference type="ChEBI" id="CHEBI:49883"/>
    </cofactor>
</comment>
<keyword evidence="5" id="KW-0479">Metal-binding</keyword>
<dbReference type="InterPro" id="IPR006963">
    <property type="entry name" value="Mopterin_OxRdtase_4Fe-4S_dom"/>
</dbReference>
<keyword evidence="6" id="KW-0560">Oxidoreductase</keyword>
<keyword evidence="3" id="KW-0004">4Fe-4S</keyword>
<dbReference type="PANTHER" id="PTHR43105">
    <property type="entry name" value="RESPIRATORY NITRATE REDUCTASE"/>
    <property type="match status" value="1"/>
</dbReference>
<dbReference type="InterPro" id="IPR006478">
    <property type="entry name" value="Formate_DH_asu"/>
</dbReference>
<dbReference type="CDD" id="cd02753">
    <property type="entry name" value="MopB_Formate-Dh-H"/>
    <property type="match status" value="1"/>
</dbReference>
<keyword evidence="7" id="KW-0408">Iron</keyword>
<dbReference type="SUPFAM" id="SSF50692">
    <property type="entry name" value="ADC-like"/>
    <property type="match status" value="1"/>
</dbReference>
<gene>
    <name evidence="10" type="ORF">UU24_C0024G0004</name>
</gene>
<evidence type="ECO:0000256" key="2">
    <source>
        <dbReference type="ARBA" id="ARBA00001966"/>
    </source>
</evidence>
<dbReference type="GO" id="GO:0046872">
    <property type="term" value="F:metal ion binding"/>
    <property type="evidence" value="ECO:0007669"/>
    <property type="project" value="UniProtKB-KW"/>
</dbReference>
<evidence type="ECO:0000256" key="7">
    <source>
        <dbReference type="ARBA" id="ARBA00023004"/>
    </source>
</evidence>
<dbReference type="GO" id="GO:0043546">
    <property type="term" value="F:molybdopterin cofactor binding"/>
    <property type="evidence" value="ECO:0007669"/>
    <property type="project" value="InterPro"/>
</dbReference>
<evidence type="ECO:0000256" key="5">
    <source>
        <dbReference type="ARBA" id="ARBA00022723"/>
    </source>
</evidence>
<dbReference type="GO" id="GO:0008863">
    <property type="term" value="F:formate dehydrogenase (NAD+) activity"/>
    <property type="evidence" value="ECO:0007669"/>
    <property type="project" value="InterPro"/>
</dbReference>
<comment type="caution">
    <text evidence="10">The sequence shown here is derived from an EMBL/GenBank/DDBJ whole genome shotgun (WGS) entry which is preliminary data.</text>
</comment>
<accession>A0A0G0TPA8</accession>
<dbReference type="InterPro" id="IPR009010">
    <property type="entry name" value="Asp_de-COase-like_dom_sf"/>
</dbReference>
<dbReference type="SUPFAM" id="SSF53706">
    <property type="entry name" value="Formate dehydrogenase/DMSO reductase, domains 1-3"/>
    <property type="match status" value="1"/>
</dbReference>
<dbReference type="Pfam" id="PF00384">
    <property type="entry name" value="Molybdopterin"/>
    <property type="match status" value="1"/>
</dbReference>
<comment type="cofactor">
    <cofactor evidence="1">
        <name>Mo-bis(molybdopterin guanine dinucleotide)</name>
        <dbReference type="ChEBI" id="CHEBI:60539"/>
    </cofactor>
</comment>
<evidence type="ECO:0000313" key="11">
    <source>
        <dbReference type="Proteomes" id="UP000034749"/>
    </source>
</evidence>
<dbReference type="Pfam" id="PF04879">
    <property type="entry name" value="Molybdop_Fe4S4"/>
    <property type="match status" value="1"/>
</dbReference>
<keyword evidence="4" id="KW-0500">Molybdenum</keyword>
<dbReference type="Gene3D" id="2.40.40.20">
    <property type="match status" value="1"/>
</dbReference>
<dbReference type="GO" id="GO:0022904">
    <property type="term" value="P:respiratory electron transport chain"/>
    <property type="evidence" value="ECO:0007669"/>
    <property type="project" value="TreeGrafter"/>
</dbReference>
<dbReference type="Gene3D" id="3.40.50.740">
    <property type="match status" value="1"/>
</dbReference>
<feature type="domain" description="4Fe-4S Mo/W bis-MGD-type" evidence="9">
    <location>
        <begin position="1"/>
        <end position="57"/>
    </location>
</feature>
<dbReference type="GO" id="GO:0051539">
    <property type="term" value="F:4 iron, 4 sulfur cluster binding"/>
    <property type="evidence" value="ECO:0007669"/>
    <property type="project" value="UniProtKB-KW"/>
</dbReference>
<dbReference type="Gene3D" id="2.20.25.90">
    <property type="entry name" value="ADC-like domains"/>
    <property type="match status" value="1"/>
</dbReference>
<evidence type="ECO:0000313" key="10">
    <source>
        <dbReference type="EMBL" id="KKR78823.1"/>
    </source>
</evidence>
<evidence type="ECO:0000256" key="3">
    <source>
        <dbReference type="ARBA" id="ARBA00022485"/>
    </source>
</evidence>
<evidence type="ECO:0000256" key="4">
    <source>
        <dbReference type="ARBA" id="ARBA00022505"/>
    </source>
</evidence>
<dbReference type="FunFam" id="3.40.228.10:FF:000002">
    <property type="entry name" value="Formate dehydrogenase subunit alpha"/>
    <property type="match status" value="1"/>
</dbReference>
<dbReference type="CDD" id="cd02790">
    <property type="entry name" value="MopB_CT_Formate-Dh_H"/>
    <property type="match status" value="1"/>
</dbReference>
<evidence type="ECO:0000256" key="8">
    <source>
        <dbReference type="ARBA" id="ARBA00023014"/>
    </source>
</evidence>
<dbReference type="InterPro" id="IPR041924">
    <property type="entry name" value="Formate_Dh-H_N"/>
</dbReference>